<dbReference type="InterPro" id="IPR029510">
    <property type="entry name" value="Ald_DH_CS_GLU"/>
</dbReference>
<dbReference type="PROSITE" id="PS00070">
    <property type="entry name" value="ALDEHYDE_DEHYDR_CYS"/>
    <property type="match status" value="1"/>
</dbReference>
<evidence type="ECO:0000313" key="8">
    <source>
        <dbReference type="Proteomes" id="UP000030364"/>
    </source>
</evidence>
<dbReference type="InterPro" id="IPR016162">
    <property type="entry name" value="Ald_DH_N"/>
</dbReference>
<dbReference type="PATRIC" id="fig|276.5.peg.2235"/>
<dbReference type="Proteomes" id="UP000030364">
    <property type="component" value="Unassembled WGS sequence"/>
</dbReference>
<evidence type="ECO:0000256" key="1">
    <source>
        <dbReference type="ARBA" id="ARBA00009986"/>
    </source>
</evidence>
<dbReference type="PANTHER" id="PTHR43720">
    <property type="entry name" value="2-AMINOMUCONIC SEMIALDEHYDE DEHYDROGENASE"/>
    <property type="match status" value="1"/>
</dbReference>
<feature type="active site" evidence="4">
    <location>
        <position position="270"/>
    </location>
</feature>
<dbReference type="PROSITE" id="PS00687">
    <property type="entry name" value="ALDEHYDE_DEHYDR_GLU"/>
    <property type="match status" value="1"/>
</dbReference>
<dbReference type="InterPro" id="IPR015590">
    <property type="entry name" value="Aldehyde_DH_dom"/>
</dbReference>
<sequence>MVEPRIYKETAERLKALGFPFELPLEVTHYIGGEFVRGENFFPVVYPATGEVIGTAPEGRAKEVEAAVAAAKEAFRKWSKLPPSQRRPYLRRFAEKIREYRPVFEVLETLDVGRPIHENRLGYVDRMANNIEFFADFAVTHGSEAYPMENGYINYVLRFPVGVAALITPWNMPSMLATWKIGPTLAFGNTAVLKPAEFTPLGAWLLARCAHEAGLPPGVFNVVHGFGPDSAGELLTRHPDVRLVSFTGETTTGKIIMRNASDTLKRLSMELGGKAPNLIFESADLDRAVEVTLRASFFNQGEVCLAGSRLLVQRSVYEPFLEKLVAAAKALKVGDPLDPETRMGALIAEEHLNKVMSYVEIARETATILTGGKRPELPHPFDKGYFLEPTVVVDVKPSDKVCQEEIFGPMVVVMPFDTEEEAIALANNTPYGLNAILQTRDVGQAVRVAEALEVGTVWINDWFVRDLRVPFGGAKQSGIGREGGHYGYEFYYETKNVCIANR</sequence>
<dbReference type="GO" id="GO:0008802">
    <property type="term" value="F:betaine-aldehyde dehydrogenase (NAD+) activity"/>
    <property type="evidence" value="ECO:0007669"/>
    <property type="project" value="UniProtKB-EC"/>
</dbReference>
<dbReference type="AlphaFoldDB" id="A0A0A2WLA6"/>
<protein>
    <submittedName>
        <fullName evidence="7">Betaine-aldehyde dehydrogenase</fullName>
        <ecNumber evidence="7">1.2.1.8</ecNumber>
    </submittedName>
</protein>
<comment type="caution">
    <text evidence="7">The sequence shown here is derived from an EMBL/GenBank/DDBJ whole genome shotgun (WGS) entry which is preliminary data.</text>
</comment>
<dbReference type="InterPro" id="IPR016161">
    <property type="entry name" value="Ald_DH/histidinol_DH"/>
</dbReference>
<evidence type="ECO:0000256" key="3">
    <source>
        <dbReference type="ARBA" id="ARBA00023027"/>
    </source>
</evidence>
<dbReference type="SUPFAM" id="SSF53720">
    <property type="entry name" value="ALDH-like"/>
    <property type="match status" value="1"/>
</dbReference>
<comment type="similarity">
    <text evidence="1 5">Belongs to the aldehyde dehydrogenase family.</text>
</comment>
<keyword evidence="8" id="KW-1185">Reference proteome</keyword>
<gene>
    <name evidence="7" type="ORF">THFILI_01660</name>
</gene>
<organism evidence="7 8">
    <name type="scientific">Thermus filiformis</name>
    <dbReference type="NCBI Taxonomy" id="276"/>
    <lineage>
        <taxon>Bacteria</taxon>
        <taxon>Thermotogati</taxon>
        <taxon>Deinococcota</taxon>
        <taxon>Deinococci</taxon>
        <taxon>Thermales</taxon>
        <taxon>Thermaceae</taxon>
        <taxon>Thermus</taxon>
    </lineage>
</organism>
<evidence type="ECO:0000256" key="2">
    <source>
        <dbReference type="ARBA" id="ARBA00023002"/>
    </source>
</evidence>
<dbReference type="Gene3D" id="3.40.309.10">
    <property type="entry name" value="Aldehyde Dehydrogenase, Chain A, domain 2"/>
    <property type="match status" value="1"/>
</dbReference>
<proteinExistence type="inferred from homology"/>
<dbReference type="OrthoDB" id="23766at2"/>
<evidence type="ECO:0000259" key="6">
    <source>
        <dbReference type="Pfam" id="PF00171"/>
    </source>
</evidence>
<feature type="domain" description="Aldehyde dehydrogenase" evidence="6">
    <location>
        <begin position="40"/>
        <end position="497"/>
    </location>
</feature>
<dbReference type="InterPro" id="IPR016160">
    <property type="entry name" value="Ald_DH_CS_CYS"/>
</dbReference>
<dbReference type="CDD" id="cd07093">
    <property type="entry name" value="ALDH_F8_HMSADH"/>
    <property type="match status" value="1"/>
</dbReference>
<name>A0A0A2WLA6_THEFI</name>
<dbReference type="PANTHER" id="PTHR43720:SF2">
    <property type="entry name" value="2-AMINOMUCONIC SEMIALDEHYDE DEHYDROGENASE"/>
    <property type="match status" value="1"/>
</dbReference>
<dbReference type="Gene3D" id="3.40.605.10">
    <property type="entry name" value="Aldehyde Dehydrogenase, Chain A, domain 1"/>
    <property type="match status" value="1"/>
</dbReference>
<dbReference type="STRING" id="276.THFILI_01660"/>
<accession>A0A0A2WLA6</accession>
<dbReference type="EMBL" id="JPSL02000036">
    <property type="protein sequence ID" value="KGQ20971.1"/>
    <property type="molecule type" value="Genomic_DNA"/>
</dbReference>
<keyword evidence="2 5" id="KW-0560">Oxidoreductase</keyword>
<dbReference type="FunFam" id="3.40.605.10:FF:000007">
    <property type="entry name" value="NAD/NADP-dependent betaine aldehyde dehydrogenase"/>
    <property type="match status" value="1"/>
</dbReference>
<evidence type="ECO:0000256" key="4">
    <source>
        <dbReference type="PROSITE-ProRule" id="PRU10007"/>
    </source>
</evidence>
<evidence type="ECO:0000256" key="5">
    <source>
        <dbReference type="RuleBase" id="RU003345"/>
    </source>
</evidence>
<dbReference type="Pfam" id="PF00171">
    <property type="entry name" value="Aldedh"/>
    <property type="match status" value="1"/>
</dbReference>
<dbReference type="EC" id="1.2.1.8" evidence="7"/>
<dbReference type="FunFam" id="3.40.309.10:FF:000012">
    <property type="entry name" value="Betaine aldehyde dehydrogenase"/>
    <property type="match status" value="1"/>
</dbReference>
<dbReference type="InterPro" id="IPR016163">
    <property type="entry name" value="Ald_DH_C"/>
</dbReference>
<reference evidence="7 8" key="1">
    <citation type="journal article" date="2015" name="Genome Announc.">
        <title>Draft Genome Sequence of the Thermophile Thermus filiformis ATCC 43280, Producer of Carotenoid-(Di)glucoside-Branched Fatty Acid (Di)esters and Source of Hyperthermostable Enzymes of Biotechnological Interest.</title>
        <authorList>
            <person name="Mandelli F."/>
            <person name="Oliveira Ramires B."/>
            <person name="Couger M.B."/>
            <person name="Paixao D.A."/>
            <person name="Camilo C.M."/>
            <person name="Polikarpov I."/>
            <person name="Prade R."/>
            <person name="Riano-Pachon D.M."/>
            <person name="Squina F.M."/>
        </authorList>
    </citation>
    <scope>NUCLEOTIDE SEQUENCE [LARGE SCALE GENOMIC DNA]</scope>
    <source>
        <strain evidence="7 8">ATCC 43280</strain>
    </source>
</reference>
<keyword evidence="3" id="KW-0520">NAD</keyword>
<evidence type="ECO:0000313" key="7">
    <source>
        <dbReference type="EMBL" id="KGQ20971.1"/>
    </source>
</evidence>
<dbReference type="RefSeq" id="WP_038067354.1">
    <property type="nucleotide sequence ID" value="NZ_JPSL02000036.1"/>
</dbReference>